<evidence type="ECO:0008006" key="10">
    <source>
        <dbReference type="Google" id="ProtNLM"/>
    </source>
</evidence>
<evidence type="ECO:0000256" key="1">
    <source>
        <dbReference type="ARBA" id="ARBA00004606"/>
    </source>
</evidence>
<proteinExistence type="inferred from homology"/>
<keyword evidence="5" id="KW-1133">Transmembrane helix</keyword>
<keyword evidence="9" id="KW-1185">Reference proteome</keyword>
<keyword evidence="7" id="KW-0732">Signal</keyword>
<sequence>MRPLLRSLILCISALTGITIISRGLPQPLSAPQPQAQQPLQQNSPENIPANPSIAADFICPSLELANDVVLVLKTGGTEAARRLPAYYETFLKCVPQYEVYSDVEDEINGHHVQNALDEIDDSIKQRHSDFKLYFELQDSKALGGDLTGVRQKAYKKEEGDGWKLDKWKFLPMVQKVSAKYPDTPWFFFLEADSYLIWPNLLLFLAQISATSPLYIGAGNIINGPTFAHGGSGWIMSNPAIKTAVHQIESSETKYNDLVEEEACGDNVLGKVMDAAGVGFTSASEHLQNETPTTANYGYFNWCYAAMTFHHLSSEETRELWSFQQAHRSAAKDDYTPILYRDVFRHFHNMSDFLTPRQHWNNRPTGRVIMASNAKEGKTDAEVSAHVSVDACRDFCTEDTGCMQYSYAPGKCTVGNGVRFGSPTDRNVISGWMHERVVRLVHNTAPCNPQWKLP</sequence>
<evidence type="ECO:0000256" key="6">
    <source>
        <dbReference type="ARBA" id="ARBA00023136"/>
    </source>
</evidence>
<evidence type="ECO:0000256" key="3">
    <source>
        <dbReference type="ARBA" id="ARBA00022692"/>
    </source>
</evidence>
<gene>
    <name evidence="8" type="ORF">FH972_025172</name>
</gene>
<dbReference type="AlphaFoldDB" id="A0A5N6L089"/>
<dbReference type="PANTHER" id="PTHR23033:SF47">
    <property type="entry name" value="APPLE DOMAIN-CONTAINING PROTEIN-RELATED"/>
    <property type="match status" value="1"/>
</dbReference>
<keyword evidence="3" id="KW-0812">Transmembrane</keyword>
<evidence type="ECO:0000256" key="5">
    <source>
        <dbReference type="ARBA" id="ARBA00022989"/>
    </source>
</evidence>
<feature type="signal peptide" evidence="7">
    <location>
        <begin position="1"/>
        <end position="24"/>
    </location>
</feature>
<reference evidence="8 9" key="1">
    <citation type="submission" date="2019-06" db="EMBL/GenBank/DDBJ databases">
        <title>A chromosomal-level reference genome of Carpinus fangiana (Coryloideae, Betulaceae).</title>
        <authorList>
            <person name="Yang X."/>
            <person name="Wang Z."/>
            <person name="Zhang L."/>
            <person name="Hao G."/>
            <person name="Liu J."/>
            <person name="Yang Y."/>
        </authorList>
    </citation>
    <scope>NUCLEOTIDE SEQUENCE [LARGE SCALE GENOMIC DNA]</scope>
    <source>
        <strain evidence="8">Cfa_2016G</strain>
        <tissue evidence="8">Leaf</tissue>
    </source>
</reference>
<evidence type="ECO:0000256" key="4">
    <source>
        <dbReference type="ARBA" id="ARBA00022968"/>
    </source>
</evidence>
<dbReference type="EMBL" id="VIBQ01000038">
    <property type="protein sequence ID" value="KAB8446190.1"/>
    <property type="molecule type" value="Genomic_DNA"/>
</dbReference>
<dbReference type="PANTHER" id="PTHR23033">
    <property type="entry name" value="BETA1,3-GALACTOSYLTRANSFERASE"/>
    <property type="match status" value="1"/>
</dbReference>
<dbReference type="Gene3D" id="3.90.550.50">
    <property type="match status" value="1"/>
</dbReference>
<dbReference type="OrthoDB" id="414175at2759"/>
<dbReference type="Gene3D" id="3.50.4.10">
    <property type="entry name" value="Hepatocyte Growth Factor"/>
    <property type="match status" value="1"/>
</dbReference>
<keyword evidence="6" id="KW-0472">Membrane</keyword>
<feature type="chain" id="PRO_5024385145" description="Apple domain-containing protein" evidence="7">
    <location>
        <begin position="25"/>
        <end position="454"/>
    </location>
</feature>
<comment type="caution">
    <text evidence="8">The sequence shown here is derived from an EMBL/GenBank/DDBJ whole genome shotgun (WGS) entry which is preliminary data.</text>
</comment>
<dbReference type="InterPro" id="IPR026050">
    <property type="entry name" value="C1GALT1/C1GALT1_chp1"/>
</dbReference>
<evidence type="ECO:0000256" key="2">
    <source>
        <dbReference type="ARBA" id="ARBA00006462"/>
    </source>
</evidence>
<organism evidence="8 9">
    <name type="scientific">Carpinus fangiana</name>
    <dbReference type="NCBI Taxonomy" id="176857"/>
    <lineage>
        <taxon>Eukaryota</taxon>
        <taxon>Viridiplantae</taxon>
        <taxon>Streptophyta</taxon>
        <taxon>Embryophyta</taxon>
        <taxon>Tracheophyta</taxon>
        <taxon>Spermatophyta</taxon>
        <taxon>Magnoliopsida</taxon>
        <taxon>eudicotyledons</taxon>
        <taxon>Gunneridae</taxon>
        <taxon>Pentapetalae</taxon>
        <taxon>rosids</taxon>
        <taxon>fabids</taxon>
        <taxon>Fagales</taxon>
        <taxon>Betulaceae</taxon>
        <taxon>Carpinus</taxon>
    </lineage>
</organism>
<accession>A0A5N6L089</accession>
<evidence type="ECO:0000313" key="9">
    <source>
        <dbReference type="Proteomes" id="UP000327013"/>
    </source>
</evidence>
<comment type="similarity">
    <text evidence="2">Belongs to the glycosyltransferase 31 family. Beta3-Gal-T subfamily.</text>
</comment>
<dbReference type="Proteomes" id="UP000327013">
    <property type="component" value="Unassembled WGS sequence"/>
</dbReference>
<keyword evidence="4" id="KW-0735">Signal-anchor</keyword>
<evidence type="ECO:0000256" key="7">
    <source>
        <dbReference type="SAM" id="SignalP"/>
    </source>
</evidence>
<evidence type="ECO:0000313" key="8">
    <source>
        <dbReference type="EMBL" id="KAB8446190.1"/>
    </source>
</evidence>
<protein>
    <recommendedName>
        <fullName evidence="10">Apple domain-containing protein</fullName>
    </recommendedName>
</protein>
<dbReference type="GO" id="GO:0016020">
    <property type="term" value="C:membrane"/>
    <property type="evidence" value="ECO:0007669"/>
    <property type="project" value="UniProtKB-SubCell"/>
</dbReference>
<comment type="subcellular location">
    <subcellularLocation>
        <location evidence="1">Membrane</location>
        <topology evidence="1">Single-pass type II membrane protein</topology>
    </subcellularLocation>
</comment>
<name>A0A5N6L089_9ROSI</name>